<evidence type="ECO:0000313" key="2">
    <source>
        <dbReference type="Proteomes" id="UP000271031"/>
    </source>
</evidence>
<dbReference type="EMBL" id="RHHQ01000002">
    <property type="protein sequence ID" value="RNB92674.1"/>
    <property type="molecule type" value="Genomic_DNA"/>
</dbReference>
<proteinExistence type="predicted"/>
<dbReference type="Gene3D" id="2.60.40.10">
    <property type="entry name" value="Immunoglobulins"/>
    <property type="match status" value="1"/>
</dbReference>
<name>A0A3M8DXM0_9BACL</name>
<gene>
    <name evidence="1" type="ORF">EDM56_00575</name>
</gene>
<dbReference type="InterPro" id="IPR013783">
    <property type="entry name" value="Ig-like_fold"/>
</dbReference>
<dbReference type="RefSeq" id="WP_122915931.1">
    <property type="nucleotide sequence ID" value="NZ_RHHQ01000002.1"/>
</dbReference>
<sequence length="178" mass="18972">MPGTNPAVDHYQTITGTGAKDIDLTALTNGAIVPANGDSLFFTVVAVDAANNASTPALNDETSIVWDKAAPATPTGILLTDNLGAPTMHILWDNQSSDPDLKRFDFYVNFNAPATPTQHTYYQEVSKTFYNGTMFIGVGNDLEGVQNGNEVYVSVYAVDKYGNTSPAAEAHATYSLSN</sequence>
<organism evidence="1 2">
    <name type="scientific">Brevibacillus fluminis</name>
    <dbReference type="NCBI Taxonomy" id="511487"/>
    <lineage>
        <taxon>Bacteria</taxon>
        <taxon>Bacillati</taxon>
        <taxon>Bacillota</taxon>
        <taxon>Bacilli</taxon>
        <taxon>Bacillales</taxon>
        <taxon>Paenibacillaceae</taxon>
        <taxon>Brevibacillus</taxon>
    </lineage>
</organism>
<accession>A0A3M8DXM0</accession>
<dbReference type="AlphaFoldDB" id="A0A3M8DXM0"/>
<reference evidence="1 2" key="1">
    <citation type="submission" date="2018-10" db="EMBL/GenBank/DDBJ databases">
        <title>Phylogenomics of Brevibacillus.</title>
        <authorList>
            <person name="Dunlap C."/>
        </authorList>
    </citation>
    <scope>NUCLEOTIDE SEQUENCE [LARGE SCALE GENOMIC DNA]</scope>
    <source>
        <strain evidence="1 2">JCM 15716</strain>
    </source>
</reference>
<dbReference type="OrthoDB" id="9974938at2"/>
<protein>
    <submittedName>
        <fullName evidence="1">Uncharacterized protein</fullName>
    </submittedName>
</protein>
<dbReference type="Proteomes" id="UP000271031">
    <property type="component" value="Unassembled WGS sequence"/>
</dbReference>
<comment type="caution">
    <text evidence="1">The sequence shown here is derived from an EMBL/GenBank/DDBJ whole genome shotgun (WGS) entry which is preliminary data.</text>
</comment>
<keyword evidence="2" id="KW-1185">Reference proteome</keyword>
<evidence type="ECO:0000313" key="1">
    <source>
        <dbReference type="EMBL" id="RNB92674.1"/>
    </source>
</evidence>